<feature type="chain" id="PRO_5047511269" evidence="1">
    <location>
        <begin position="31"/>
        <end position="220"/>
    </location>
</feature>
<dbReference type="SMART" id="SM00060">
    <property type="entry name" value="FN3"/>
    <property type="match status" value="2"/>
</dbReference>
<organism evidence="3 4">
    <name type="scientific">Pendulispora albinea</name>
    <dbReference type="NCBI Taxonomy" id="2741071"/>
    <lineage>
        <taxon>Bacteria</taxon>
        <taxon>Pseudomonadati</taxon>
        <taxon>Myxococcota</taxon>
        <taxon>Myxococcia</taxon>
        <taxon>Myxococcales</taxon>
        <taxon>Sorangiineae</taxon>
        <taxon>Pendulisporaceae</taxon>
        <taxon>Pendulispora</taxon>
    </lineage>
</organism>
<evidence type="ECO:0000313" key="3">
    <source>
        <dbReference type="EMBL" id="WXB14859.1"/>
    </source>
</evidence>
<dbReference type="PROSITE" id="PS50853">
    <property type="entry name" value="FN3"/>
    <property type="match status" value="1"/>
</dbReference>
<dbReference type="SUPFAM" id="SSF49265">
    <property type="entry name" value="Fibronectin type III"/>
    <property type="match status" value="1"/>
</dbReference>
<sequence length="220" mass="24397">MIVLTRYRFLASAAMALVFLITVLVAPASAGRDTTPPTAPTNLRAVQVSFTWARFAWDPSTDNSGEIYYYSFQIEPTTWNLAETRTTTDRLGGLESGKTYVARVKAVDRAGNQSAETSLTFTTLPRTGPPPTTPENLRAVDVDGRPDRLEWDPSTHDSSVYYELYANGVAVDNTADTHITLEKLWHMGVIESGPNYFTVRAWGEHEYPSGFSNQILVMIP</sequence>
<proteinExistence type="predicted"/>
<dbReference type="Pfam" id="PF00041">
    <property type="entry name" value="fn3"/>
    <property type="match status" value="1"/>
</dbReference>
<dbReference type="Gene3D" id="2.60.40.10">
    <property type="entry name" value="Immunoglobulins"/>
    <property type="match status" value="2"/>
</dbReference>
<feature type="signal peptide" evidence="1">
    <location>
        <begin position="1"/>
        <end position="30"/>
    </location>
</feature>
<evidence type="ECO:0000256" key="1">
    <source>
        <dbReference type="SAM" id="SignalP"/>
    </source>
</evidence>
<gene>
    <name evidence="3" type="ORF">LZC94_44455</name>
</gene>
<feature type="domain" description="Fibronectin type-III" evidence="2">
    <location>
        <begin position="39"/>
        <end position="126"/>
    </location>
</feature>
<dbReference type="InterPro" id="IPR036116">
    <property type="entry name" value="FN3_sf"/>
</dbReference>
<protein>
    <submittedName>
        <fullName evidence="3">Fibronectin type III domain-containing protein</fullName>
    </submittedName>
</protein>
<evidence type="ECO:0000313" key="4">
    <source>
        <dbReference type="Proteomes" id="UP001370348"/>
    </source>
</evidence>
<dbReference type="RefSeq" id="WP_394824483.1">
    <property type="nucleotide sequence ID" value="NZ_CP089984.1"/>
</dbReference>
<dbReference type="InterPro" id="IPR003961">
    <property type="entry name" value="FN3_dom"/>
</dbReference>
<dbReference type="Proteomes" id="UP001370348">
    <property type="component" value="Chromosome"/>
</dbReference>
<evidence type="ECO:0000259" key="2">
    <source>
        <dbReference type="PROSITE" id="PS50853"/>
    </source>
</evidence>
<name>A0ABZ2LVA5_9BACT</name>
<dbReference type="InterPro" id="IPR013783">
    <property type="entry name" value="Ig-like_fold"/>
</dbReference>
<reference evidence="3 4" key="1">
    <citation type="submission" date="2021-12" db="EMBL/GenBank/DDBJ databases">
        <title>Discovery of the Pendulisporaceae a myxobacterial family with distinct sporulation behavior and unique specialized metabolism.</title>
        <authorList>
            <person name="Garcia R."/>
            <person name="Popoff A."/>
            <person name="Bader C.D."/>
            <person name="Loehr J."/>
            <person name="Walesch S."/>
            <person name="Walt C."/>
            <person name="Boldt J."/>
            <person name="Bunk B."/>
            <person name="Haeckl F.J.F.P.J."/>
            <person name="Gunesch A.P."/>
            <person name="Birkelbach J."/>
            <person name="Nuebel U."/>
            <person name="Pietschmann T."/>
            <person name="Bach T."/>
            <person name="Mueller R."/>
        </authorList>
    </citation>
    <scope>NUCLEOTIDE SEQUENCE [LARGE SCALE GENOMIC DNA]</scope>
    <source>
        <strain evidence="3 4">MSr11954</strain>
    </source>
</reference>
<dbReference type="CDD" id="cd00063">
    <property type="entry name" value="FN3"/>
    <property type="match status" value="1"/>
</dbReference>
<dbReference type="EMBL" id="CP089984">
    <property type="protein sequence ID" value="WXB14859.1"/>
    <property type="molecule type" value="Genomic_DNA"/>
</dbReference>
<keyword evidence="1" id="KW-0732">Signal</keyword>
<keyword evidence="4" id="KW-1185">Reference proteome</keyword>
<accession>A0ABZ2LVA5</accession>